<feature type="region of interest" description="Disordered" evidence="1">
    <location>
        <begin position="15"/>
        <end position="81"/>
    </location>
</feature>
<evidence type="ECO:0000256" key="1">
    <source>
        <dbReference type="SAM" id="MobiDB-lite"/>
    </source>
</evidence>
<reference evidence="2" key="1">
    <citation type="submission" date="2009-11" db="EMBL/GenBank/DDBJ databases">
        <authorList>
            <consortium name="The Broad Institute Genome Sequencing Platform"/>
            <person name="Ward D."/>
            <person name="Feldgarden M."/>
            <person name="Earl A."/>
            <person name="Young S.K."/>
            <person name="Zeng Q."/>
            <person name="Koehrsen M."/>
            <person name="Alvarado L."/>
            <person name="Berlin A."/>
            <person name="Bochicchio J."/>
            <person name="Borenstein D."/>
            <person name="Chapman S.B."/>
            <person name="Chen Z."/>
            <person name="Engels R."/>
            <person name="Freedman E."/>
            <person name="Gellesch M."/>
            <person name="Goldberg J."/>
            <person name="Griggs A."/>
            <person name="Gujja S."/>
            <person name="Heilman E."/>
            <person name="Heiman D."/>
            <person name="Hepburn T."/>
            <person name="Howarth C."/>
            <person name="Jen D."/>
            <person name="Larson L."/>
            <person name="Lewis B."/>
            <person name="Mehta T."/>
            <person name="Park D."/>
            <person name="Pearson M."/>
            <person name="Roberts A."/>
            <person name="Saif S."/>
            <person name="Shea T."/>
            <person name="Shenoy N."/>
            <person name="Sisk P."/>
            <person name="Stolte C."/>
            <person name="Sykes S."/>
            <person name="Thomson T."/>
            <person name="Walk T."/>
            <person name="White J."/>
            <person name="Yandava C."/>
            <person name="Izard J."/>
            <person name="Baranova O.V."/>
            <person name="Blanton J.M."/>
            <person name="Tanner A.C."/>
            <person name="Dewhirst F.E."/>
            <person name="Haas B."/>
            <person name="Nusbaum C."/>
            <person name="Birren B."/>
        </authorList>
    </citation>
    <scope>NUCLEOTIDE SEQUENCE [LARGE SCALE GENOMIC DNA]</scope>
    <source>
        <strain evidence="2">1-1 BBBD Race 1</strain>
    </source>
</reference>
<accession>A0A180GH81</accession>
<reference evidence="2" key="2">
    <citation type="submission" date="2016-05" db="EMBL/GenBank/DDBJ databases">
        <title>Comparative analysis highlights variable genome content of wheat rusts and divergence of the mating loci.</title>
        <authorList>
            <person name="Cuomo C.A."/>
            <person name="Bakkeren G."/>
            <person name="Szabo L."/>
            <person name="Khalil H."/>
            <person name="Joly D."/>
            <person name="Goldberg J."/>
            <person name="Young S."/>
            <person name="Zeng Q."/>
            <person name="Fellers J."/>
        </authorList>
    </citation>
    <scope>NUCLEOTIDE SEQUENCE [LARGE SCALE GENOMIC DNA]</scope>
    <source>
        <strain evidence="2">1-1 BBBD Race 1</strain>
    </source>
</reference>
<evidence type="ECO:0000313" key="4">
    <source>
        <dbReference type="Proteomes" id="UP000005240"/>
    </source>
</evidence>
<dbReference type="VEuPathDB" id="FungiDB:PTTG_07403"/>
<dbReference type="OrthoDB" id="2497685at2759"/>
<reference evidence="3 4" key="3">
    <citation type="journal article" date="2017" name="G3 (Bethesda)">
        <title>Comparative analysis highlights variable genome content of wheat rusts and divergence of the mating loci.</title>
        <authorList>
            <person name="Cuomo C.A."/>
            <person name="Bakkeren G."/>
            <person name="Khalil H.B."/>
            <person name="Panwar V."/>
            <person name="Joly D."/>
            <person name="Linning R."/>
            <person name="Sakthikumar S."/>
            <person name="Song X."/>
            <person name="Adiconis X."/>
            <person name="Fan L."/>
            <person name="Goldberg J.M."/>
            <person name="Levin J.Z."/>
            <person name="Young S."/>
            <person name="Zeng Q."/>
            <person name="Anikster Y."/>
            <person name="Bruce M."/>
            <person name="Wang M."/>
            <person name="Yin C."/>
            <person name="McCallum B."/>
            <person name="Szabo L.J."/>
            <person name="Hulbert S."/>
            <person name="Chen X."/>
            <person name="Fellers J.P."/>
        </authorList>
    </citation>
    <scope>NUCLEOTIDE SEQUENCE</scope>
    <source>
        <strain evidence="3">isolate 1-1 / race 1 (BBBD)</strain>
        <strain evidence="4">Isolate 1-1 / race 1 (BBBD)</strain>
    </source>
</reference>
<keyword evidence="4" id="KW-1185">Reference proteome</keyword>
<gene>
    <name evidence="2" type="ORF">PTTG_07403</name>
</gene>
<protein>
    <submittedName>
        <fullName evidence="2 3">Uncharacterized protein</fullName>
    </submittedName>
</protein>
<evidence type="ECO:0000313" key="2">
    <source>
        <dbReference type="EMBL" id="OAV91934.1"/>
    </source>
</evidence>
<proteinExistence type="predicted"/>
<dbReference type="EnsemblFungi" id="PTTG_07403-t43_1">
    <property type="protein sequence ID" value="PTTG_07403-t43_1-p1"/>
    <property type="gene ID" value="PTTG_07403"/>
</dbReference>
<dbReference type="EMBL" id="ADAS02000072">
    <property type="protein sequence ID" value="OAV91934.1"/>
    <property type="molecule type" value="Genomic_DNA"/>
</dbReference>
<dbReference type="AlphaFoldDB" id="A0A180GH81"/>
<evidence type="ECO:0000313" key="3">
    <source>
        <dbReference type="EnsemblFungi" id="PTTG_07403-t43_1-p1"/>
    </source>
</evidence>
<sequence length="676" mass="76386">MLSKDSTPLIQINEARLEVKSLPKPGGPPPGASNPHGTDPQESLAFLSQKPAPPDTKRVPTQPIPTASLPGKEPSKPKLQVGKKSKLMLAKYIKSIKEDFYKVLAWLDVKFYKLRMRFLRPATRQELQRYTAVRNEMSGLLAHGLVKLNDKDVLDANTLAKRLDEKLSPPINSYKPADDAPPSRSEYEDYLARLGLRYKSDSDLEELRRRWSSQPIEISKKLTPDEEETRVLLKAAISNLKRSEYPSEHVKRCKNVIESFQTQFEVWQKESKGHFLPKEPLDYFPSIFVDHKLHWNKKLFVQARTAQLQLAKGAGFPMSPVKAPLTPLGKLLRKTPSSIPLEEILHSWTIAEGFGVMLEYVTKAVKNLLVNELQEPLSVALNKPLELDSSLKTIFASTSKEDVAWCEKRFQDFHGTSATPSMVFEQLRGLPEERIRLRSAFDNHSNLLAPLQEEERQSLQKALSDPAKFAGALSVIESHYEPGSTASEKLKDFRNEAIYPDDNVGRPFVETLHQQGIIDETICRELNPPGGLSRQNFLNALGKQEDFTSRLMTNLKNELLKKLDTSEGNPPQTLASIAEHLAQLHTEKLRETAESSYIKAGLFKNPPEYNFVEALNVFDPKGVRELAKLSDHKEMLVKAYIQAILPQKRPTGEYKSEMDRFLSQIKIPQSGHPPGK</sequence>
<name>A0A180GH81_PUCT1</name>
<organism evidence="2">
    <name type="scientific">Puccinia triticina (isolate 1-1 / race 1 (BBBD))</name>
    <name type="common">Brown leaf rust fungus</name>
    <dbReference type="NCBI Taxonomy" id="630390"/>
    <lineage>
        <taxon>Eukaryota</taxon>
        <taxon>Fungi</taxon>
        <taxon>Dikarya</taxon>
        <taxon>Basidiomycota</taxon>
        <taxon>Pucciniomycotina</taxon>
        <taxon>Pucciniomycetes</taxon>
        <taxon>Pucciniales</taxon>
        <taxon>Pucciniaceae</taxon>
        <taxon>Puccinia</taxon>
    </lineage>
</organism>
<dbReference type="Proteomes" id="UP000005240">
    <property type="component" value="Unassembled WGS sequence"/>
</dbReference>
<reference evidence="3" key="4">
    <citation type="submission" date="2025-05" db="UniProtKB">
        <authorList>
            <consortium name="EnsemblFungi"/>
        </authorList>
    </citation>
    <scope>IDENTIFICATION</scope>
    <source>
        <strain evidence="3">isolate 1-1 / race 1 (BBBD)</strain>
    </source>
</reference>